<comment type="caution">
    <text evidence="1">The sequence shown here is derived from an EMBL/GenBank/DDBJ whole genome shotgun (WGS) entry which is preliminary data.</text>
</comment>
<evidence type="ECO:0000313" key="2">
    <source>
        <dbReference type="Proteomes" id="UP000821853"/>
    </source>
</evidence>
<keyword evidence="2" id="KW-1185">Reference proteome</keyword>
<dbReference type="EMBL" id="JABSTR010000001">
    <property type="protein sequence ID" value="KAH9360204.1"/>
    <property type="molecule type" value="Genomic_DNA"/>
</dbReference>
<protein>
    <recommendedName>
        <fullName evidence="3">Tc1-like transposase DDE domain-containing protein</fullName>
    </recommendedName>
</protein>
<organism evidence="1 2">
    <name type="scientific">Haemaphysalis longicornis</name>
    <name type="common">Bush tick</name>
    <dbReference type="NCBI Taxonomy" id="44386"/>
    <lineage>
        <taxon>Eukaryota</taxon>
        <taxon>Metazoa</taxon>
        <taxon>Ecdysozoa</taxon>
        <taxon>Arthropoda</taxon>
        <taxon>Chelicerata</taxon>
        <taxon>Arachnida</taxon>
        <taxon>Acari</taxon>
        <taxon>Parasitiformes</taxon>
        <taxon>Ixodida</taxon>
        <taxon>Ixodoidea</taxon>
        <taxon>Ixodidae</taxon>
        <taxon>Haemaphysalinae</taxon>
        <taxon>Haemaphysalis</taxon>
    </lineage>
</organism>
<gene>
    <name evidence="1" type="ORF">HPB48_012095</name>
</gene>
<accession>A0A9J6FDN9</accession>
<evidence type="ECO:0000313" key="1">
    <source>
        <dbReference type="EMBL" id="KAH9360204.1"/>
    </source>
</evidence>
<dbReference type="Proteomes" id="UP000821853">
    <property type="component" value="Chromosome 1"/>
</dbReference>
<dbReference type="GO" id="GO:0003676">
    <property type="term" value="F:nucleic acid binding"/>
    <property type="evidence" value="ECO:0007669"/>
    <property type="project" value="InterPro"/>
</dbReference>
<dbReference type="OMA" id="IEQLKWG"/>
<dbReference type="OrthoDB" id="6507355at2759"/>
<evidence type="ECO:0008006" key="3">
    <source>
        <dbReference type="Google" id="ProtNLM"/>
    </source>
</evidence>
<dbReference type="InterPro" id="IPR036397">
    <property type="entry name" value="RNaseH_sf"/>
</dbReference>
<dbReference type="AlphaFoldDB" id="A0A9J6FDN9"/>
<name>A0A9J6FDN9_HAELO</name>
<reference evidence="1 2" key="1">
    <citation type="journal article" date="2020" name="Cell">
        <title>Large-Scale Comparative Analyses of Tick Genomes Elucidate Their Genetic Diversity and Vector Capacities.</title>
        <authorList>
            <consortium name="Tick Genome and Microbiome Consortium (TIGMIC)"/>
            <person name="Jia N."/>
            <person name="Wang J."/>
            <person name="Shi W."/>
            <person name="Du L."/>
            <person name="Sun Y."/>
            <person name="Zhan W."/>
            <person name="Jiang J.F."/>
            <person name="Wang Q."/>
            <person name="Zhang B."/>
            <person name="Ji P."/>
            <person name="Bell-Sakyi L."/>
            <person name="Cui X.M."/>
            <person name="Yuan T.T."/>
            <person name="Jiang B.G."/>
            <person name="Yang W.F."/>
            <person name="Lam T.T."/>
            <person name="Chang Q.C."/>
            <person name="Ding S.J."/>
            <person name="Wang X.J."/>
            <person name="Zhu J.G."/>
            <person name="Ruan X.D."/>
            <person name="Zhao L."/>
            <person name="Wei J.T."/>
            <person name="Ye R.Z."/>
            <person name="Que T.C."/>
            <person name="Du C.H."/>
            <person name="Zhou Y.H."/>
            <person name="Cheng J.X."/>
            <person name="Dai P.F."/>
            <person name="Guo W.B."/>
            <person name="Han X.H."/>
            <person name="Huang E.J."/>
            <person name="Li L.F."/>
            <person name="Wei W."/>
            <person name="Gao Y.C."/>
            <person name="Liu J.Z."/>
            <person name="Shao H.Z."/>
            <person name="Wang X."/>
            <person name="Wang C.C."/>
            <person name="Yang T.C."/>
            <person name="Huo Q.B."/>
            <person name="Li W."/>
            <person name="Chen H.Y."/>
            <person name="Chen S.E."/>
            <person name="Zhou L.G."/>
            <person name="Ni X.B."/>
            <person name="Tian J.H."/>
            <person name="Sheng Y."/>
            <person name="Liu T."/>
            <person name="Pan Y.S."/>
            <person name="Xia L.Y."/>
            <person name="Li J."/>
            <person name="Zhao F."/>
            <person name="Cao W.C."/>
        </authorList>
    </citation>
    <scope>NUCLEOTIDE SEQUENCE [LARGE SCALE GENOMIC DNA]</scope>
    <source>
        <strain evidence="1">HaeL-2018</strain>
    </source>
</reference>
<sequence>MPPCLGPGPGPRPHGRSVQAHLKQTGIEQLKWGPKGAGLNIIENVWGRTKVALNRTPMPSATEDELWAAVLAEWQRLASDTSLVTALYESLPSRMSAVVEVNDDMTH</sequence>
<proteinExistence type="predicted"/>
<dbReference type="Gene3D" id="3.30.420.10">
    <property type="entry name" value="Ribonuclease H-like superfamily/Ribonuclease H"/>
    <property type="match status" value="1"/>
</dbReference>
<dbReference type="VEuPathDB" id="VectorBase:HLOH_046302"/>